<accession>A0A177TWQ2</accession>
<keyword evidence="16" id="KW-1185">Reference proteome</keyword>
<dbReference type="EMBL" id="LWDF02000832">
    <property type="protein sequence ID" value="KAE8241922.1"/>
    <property type="molecule type" value="Genomic_DNA"/>
</dbReference>
<name>A0A177TWQ2_9BASI</name>
<dbReference type="Pfam" id="PF20259">
    <property type="entry name" value="tRNA_Me_trans_M"/>
    <property type="match status" value="1"/>
</dbReference>
<dbReference type="InterPro" id="IPR046884">
    <property type="entry name" value="MnmA-like_central"/>
</dbReference>
<dbReference type="GO" id="GO:0005739">
    <property type="term" value="C:mitochondrion"/>
    <property type="evidence" value="ECO:0007669"/>
    <property type="project" value="TreeGrafter"/>
</dbReference>
<evidence type="ECO:0000256" key="9">
    <source>
        <dbReference type="ARBA" id="ARBA00022884"/>
    </source>
</evidence>
<dbReference type="PANTHER" id="PTHR11933">
    <property type="entry name" value="TRNA 5-METHYLAMINOMETHYL-2-THIOURIDYLATE -METHYLTRANSFERASE"/>
    <property type="match status" value="1"/>
</dbReference>
<dbReference type="Pfam" id="PF03054">
    <property type="entry name" value="tRNA_Me_trans"/>
    <property type="match status" value="1"/>
</dbReference>
<dbReference type="EC" id="2.8.1.14" evidence="3"/>
<dbReference type="InterPro" id="IPR014729">
    <property type="entry name" value="Rossmann-like_a/b/a_fold"/>
</dbReference>
<feature type="region of interest" description="Disordered" evidence="12">
    <location>
        <begin position="288"/>
        <end position="307"/>
    </location>
</feature>
<protein>
    <recommendedName>
        <fullName evidence="3">tRNA-5-taurinomethyluridine 2-sulfurtransferase</fullName>
        <ecNumber evidence="3">2.8.1.14</ecNumber>
    </recommendedName>
</protein>
<sequence>MTASCPSLWRTFTGLRSGCAIGSCPFRFRSFFSTESSSASPPVSRPAISHDALYHGPKKGDKVIVGVSGGVDSSVSALLLAQQDFDLEAVFMRNWATEDQEGPSTVLSSPDSSPSLPFDQSTCTWREDYESAQAVCRHLSNLPLRLLDFQKEYWNAVFDPALSAWGAGETPNPDVACNRYIKFGALMDRILAQPGPSGQTVWLATGHYGRLRLNPVLSPDGKRSVQLLRAVDPVKDQSYYLSSVPASRLERAHFPIGHLLKSEVRDIARRFDLPTASRKESMGLCFVGEHKPRAGPSSEGAPEKRGMQGNPGPFAKFLDSYLDSSSGPLVSPSGEILGQHSGLHTLTIGQSARIPGKRERWYVAKKPRKGQVRPESVAISGGSVGSAPISQQDPLEDDNAVLVVPGKDHPLLQCRRALVHDFHWIAGHPPLEASSTTAIRAWTQVRHRQKAVRCLVEIESGDRQSMNTDQIHVVFPESVCAVAPGQVLALWADTATPGQADVGARPEDDVAQNEANTVCLGSGTIADVWTMGEVG</sequence>
<dbReference type="Pfam" id="PF20258">
    <property type="entry name" value="tRNA_Me_trans_C"/>
    <property type="match status" value="1"/>
</dbReference>
<keyword evidence="4" id="KW-0820">tRNA-binding</keyword>
<evidence type="ECO:0000256" key="3">
    <source>
        <dbReference type="ARBA" id="ARBA00011953"/>
    </source>
</evidence>
<feature type="compositionally biased region" description="Low complexity" evidence="12">
    <location>
        <begin position="376"/>
        <end position="390"/>
    </location>
</feature>
<organism evidence="15 16">
    <name type="scientific">Tilletia indica</name>
    <dbReference type="NCBI Taxonomy" id="43049"/>
    <lineage>
        <taxon>Eukaryota</taxon>
        <taxon>Fungi</taxon>
        <taxon>Dikarya</taxon>
        <taxon>Basidiomycota</taxon>
        <taxon>Ustilaginomycotina</taxon>
        <taxon>Exobasidiomycetes</taxon>
        <taxon>Tilletiales</taxon>
        <taxon>Tilletiaceae</taxon>
        <taxon>Tilletia</taxon>
    </lineage>
</organism>
<proteinExistence type="inferred from homology"/>
<reference evidence="15" key="2">
    <citation type="journal article" date="2019" name="IMA Fungus">
        <title>Genome sequencing and comparison of five Tilletia species to identify candidate genes for the detection of regulated species infecting wheat.</title>
        <authorList>
            <person name="Nguyen H.D.T."/>
            <person name="Sultana T."/>
            <person name="Kesanakurti P."/>
            <person name="Hambleton S."/>
        </authorList>
    </citation>
    <scope>NUCLEOTIDE SEQUENCE</scope>
    <source>
        <strain evidence="15">DAOMC 236416</strain>
    </source>
</reference>
<evidence type="ECO:0000259" key="13">
    <source>
        <dbReference type="Pfam" id="PF20258"/>
    </source>
</evidence>
<evidence type="ECO:0000256" key="4">
    <source>
        <dbReference type="ARBA" id="ARBA00022555"/>
    </source>
</evidence>
<keyword evidence="6" id="KW-0819">tRNA processing</keyword>
<comment type="caution">
    <text evidence="15">The sequence shown here is derived from an EMBL/GenBank/DDBJ whole genome shotgun (WGS) entry which is preliminary data.</text>
</comment>
<dbReference type="PANTHER" id="PTHR11933:SF5">
    <property type="entry name" value="MITOCHONDRIAL TRNA-SPECIFIC 2-THIOURIDYLASE 1"/>
    <property type="match status" value="1"/>
</dbReference>
<evidence type="ECO:0000256" key="12">
    <source>
        <dbReference type="SAM" id="MobiDB-lite"/>
    </source>
</evidence>
<dbReference type="GO" id="GO:0002143">
    <property type="term" value="P:tRNA wobble position uridine thiolation"/>
    <property type="evidence" value="ECO:0007669"/>
    <property type="project" value="TreeGrafter"/>
</dbReference>
<comment type="similarity">
    <text evidence="2">Belongs to the MnmA/TRMU family.</text>
</comment>
<evidence type="ECO:0000256" key="11">
    <source>
        <dbReference type="ARBA" id="ARBA00049564"/>
    </source>
</evidence>
<evidence type="ECO:0000256" key="1">
    <source>
        <dbReference type="ARBA" id="ARBA00003986"/>
    </source>
</evidence>
<gene>
    <name evidence="15" type="ORF">A4X13_0g7202</name>
</gene>
<evidence type="ECO:0000256" key="10">
    <source>
        <dbReference type="ARBA" id="ARBA00023157"/>
    </source>
</evidence>
<dbReference type="InterPro" id="IPR046885">
    <property type="entry name" value="MnmA-like_C"/>
</dbReference>
<keyword evidence="10" id="KW-1015">Disulfide bond</keyword>
<keyword evidence="5" id="KW-0808">Transferase</keyword>
<evidence type="ECO:0000256" key="8">
    <source>
        <dbReference type="ARBA" id="ARBA00022840"/>
    </source>
</evidence>
<dbReference type="InterPro" id="IPR023382">
    <property type="entry name" value="MnmA-like_central_sf"/>
</dbReference>
<dbReference type="Gene3D" id="3.40.50.620">
    <property type="entry name" value="HUPs"/>
    <property type="match status" value="1"/>
</dbReference>
<comment type="catalytic activity">
    <reaction evidence="11">
        <text>5-taurinomethyluridine(34) in tRNA + S-sulfanyl-L-cysteinyl-[protein] + AH2 + ATP = 5-taurinomethyl-2-thiouridine(34) in tRNA + L-cysteinyl-[protein] + A + AMP + diphosphate + H(+)</text>
        <dbReference type="Rhea" id="RHEA:47040"/>
        <dbReference type="Rhea" id="RHEA-COMP:10131"/>
        <dbReference type="Rhea" id="RHEA-COMP:11726"/>
        <dbReference type="Rhea" id="RHEA-COMP:11732"/>
        <dbReference type="Rhea" id="RHEA-COMP:11733"/>
        <dbReference type="ChEBI" id="CHEBI:13193"/>
        <dbReference type="ChEBI" id="CHEBI:15378"/>
        <dbReference type="ChEBI" id="CHEBI:17499"/>
        <dbReference type="ChEBI" id="CHEBI:29950"/>
        <dbReference type="ChEBI" id="CHEBI:30616"/>
        <dbReference type="ChEBI" id="CHEBI:33019"/>
        <dbReference type="ChEBI" id="CHEBI:61963"/>
        <dbReference type="ChEBI" id="CHEBI:87171"/>
        <dbReference type="ChEBI" id="CHEBI:87172"/>
        <dbReference type="ChEBI" id="CHEBI:456215"/>
        <dbReference type="EC" id="2.8.1.14"/>
    </reaction>
</comment>
<evidence type="ECO:0000256" key="5">
    <source>
        <dbReference type="ARBA" id="ARBA00022679"/>
    </source>
</evidence>
<feature type="domain" description="tRNA-specific 2-thiouridylase MnmA-like C-terminal" evidence="13">
    <location>
        <begin position="418"/>
        <end position="495"/>
    </location>
</feature>
<dbReference type="GO" id="GO:0000049">
    <property type="term" value="F:tRNA binding"/>
    <property type="evidence" value="ECO:0007669"/>
    <property type="project" value="UniProtKB-KW"/>
</dbReference>
<evidence type="ECO:0000313" key="16">
    <source>
        <dbReference type="Proteomes" id="UP000077521"/>
    </source>
</evidence>
<dbReference type="Proteomes" id="UP000077521">
    <property type="component" value="Unassembled WGS sequence"/>
</dbReference>
<dbReference type="Gene3D" id="2.30.30.280">
    <property type="entry name" value="Adenine nucleotide alpha hydrolases-like domains"/>
    <property type="match status" value="1"/>
</dbReference>
<dbReference type="GO" id="GO:0005524">
    <property type="term" value="F:ATP binding"/>
    <property type="evidence" value="ECO:0007669"/>
    <property type="project" value="UniProtKB-KW"/>
</dbReference>
<dbReference type="Gene3D" id="2.40.30.10">
    <property type="entry name" value="Translation factors"/>
    <property type="match status" value="1"/>
</dbReference>
<dbReference type="CDD" id="cd01998">
    <property type="entry name" value="MnmA_TRMU-like"/>
    <property type="match status" value="1"/>
</dbReference>
<dbReference type="AlphaFoldDB" id="A0A177TWQ2"/>
<evidence type="ECO:0000259" key="14">
    <source>
        <dbReference type="Pfam" id="PF20259"/>
    </source>
</evidence>
<reference evidence="15" key="1">
    <citation type="submission" date="2016-04" db="EMBL/GenBank/DDBJ databases">
        <authorList>
            <person name="Nguyen H.D."/>
            <person name="Samba Siva P."/>
            <person name="Cullis J."/>
            <person name="Levesque C.A."/>
            <person name="Hambleton S."/>
        </authorList>
    </citation>
    <scope>NUCLEOTIDE SEQUENCE</scope>
    <source>
        <strain evidence="15">DAOMC 236416</strain>
    </source>
</reference>
<dbReference type="InterPro" id="IPR004506">
    <property type="entry name" value="MnmA-like"/>
</dbReference>
<dbReference type="SUPFAM" id="SSF52402">
    <property type="entry name" value="Adenine nucleotide alpha hydrolases-like"/>
    <property type="match status" value="1"/>
</dbReference>
<keyword evidence="7" id="KW-0547">Nucleotide-binding</keyword>
<evidence type="ECO:0000256" key="2">
    <source>
        <dbReference type="ARBA" id="ARBA00006191"/>
    </source>
</evidence>
<feature type="domain" description="tRNA-specific 2-thiouridylase MnmA-like central" evidence="14">
    <location>
        <begin position="316"/>
        <end position="368"/>
    </location>
</feature>
<keyword evidence="8" id="KW-0067">ATP-binding</keyword>
<evidence type="ECO:0000313" key="15">
    <source>
        <dbReference type="EMBL" id="KAE8241922.1"/>
    </source>
</evidence>
<keyword evidence="9" id="KW-0694">RNA-binding</keyword>
<evidence type="ECO:0000256" key="7">
    <source>
        <dbReference type="ARBA" id="ARBA00022741"/>
    </source>
</evidence>
<feature type="region of interest" description="Disordered" evidence="12">
    <location>
        <begin position="367"/>
        <end position="393"/>
    </location>
</feature>
<evidence type="ECO:0000256" key="6">
    <source>
        <dbReference type="ARBA" id="ARBA00022694"/>
    </source>
</evidence>
<comment type="function">
    <text evidence="1">Catalyzes the 2-thiolation of uridine at the wobble position (U34) of mitochondrial tRNA(Lys), tRNA(Glu) and tRNA(Gln). Required for the formation of 5-taurinomethyl-2-thiouridine (tm5s2U) of mitochondrial tRNA(Lys), tRNA(Glu), and tRNA(Gln) at the wobble position. ATP is required to activate the C2 atom of the wobble base.</text>
</comment>
<dbReference type="GO" id="GO:0016783">
    <property type="term" value="F:sulfurtransferase activity"/>
    <property type="evidence" value="ECO:0007669"/>
    <property type="project" value="InterPro"/>
</dbReference>